<dbReference type="EMBL" id="JAUJLE010000048">
    <property type="protein sequence ID" value="KAK0996682.1"/>
    <property type="molecule type" value="Genomic_DNA"/>
</dbReference>
<feature type="compositionally biased region" description="Polar residues" evidence="1">
    <location>
        <begin position="221"/>
        <end position="234"/>
    </location>
</feature>
<feature type="compositionally biased region" description="Basic and acidic residues" evidence="1">
    <location>
        <begin position="429"/>
        <end position="442"/>
    </location>
</feature>
<evidence type="ECO:0000256" key="1">
    <source>
        <dbReference type="SAM" id="MobiDB-lite"/>
    </source>
</evidence>
<reference evidence="2" key="1">
    <citation type="submission" date="2023-06" db="EMBL/GenBank/DDBJ databases">
        <title>Black Yeasts Isolated from many extreme environments.</title>
        <authorList>
            <person name="Coleine C."/>
            <person name="Stajich J.E."/>
            <person name="Selbmann L."/>
        </authorList>
    </citation>
    <scope>NUCLEOTIDE SEQUENCE</scope>
    <source>
        <strain evidence="2">CCFEE 5200</strain>
    </source>
</reference>
<feature type="compositionally biased region" description="Low complexity" evidence="1">
    <location>
        <begin position="253"/>
        <end position="266"/>
    </location>
</feature>
<sequence length="442" mass="45093">MEALKAAVGLGKKEQSGQEPVSGVKGTGTAAEPYDSGNQEDPDMGGKAAQETDTGKVPGQSSIDNKIAGAADSTTTSGKSEEPVASRTMSEATSASTPAANESETSKAFDSSESGNPATGSSGLSNTAIPFRERQGDDGAGQSIPPQATAGATDHSAVTEASETQSGLPPNHLGANVPAEIGTEPVDTFATNEPTSKDTTAPSHAPTPAYVGGAAMHDTTPALSTAHPQLSTADQDAKTAAEQPRQYIAETNPASQQQQTAPSTSTGGALFSNPFTPSSNKNLDTDSPASSPEKRRLSREAYGSNPHAIPTAGGKRVGSVAYEQRRSMSLSQPSVSEVREEGEGRGGMTGVDEVGGAGAEMSGVSEVSEVQRAPETMAAGTEWGVPTNFTPFSPNAAAAIKRDEAAPRASSSTPGEGEEPSKRKGIFGKVKEKLPGHHHEEH</sequence>
<keyword evidence="3" id="KW-1185">Reference proteome</keyword>
<feature type="compositionally biased region" description="Polar residues" evidence="1">
    <location>
        <begin position="273"/>
        <end position="290"/>
    </location>
</feature>
<name>A0AAN6QWC4_9PEZI</name>
<dbReference type="Proteomes" id="UP001175353">
    <property type="component" value="Unassembled WGS sequence"/>
</dbReference>
<feature type="compositionally biased region" description="Polar residues" evidence="1">
    <location>
        <begin position="189"/>
        <end position="202"/>
    </location>
</feature>
<feature type="region of interest" description="Disordered" evidence="1">
    <location>
        <begin position="1"/>
        <end position="442"/>
    </location>
</feature>
<protein>
    <submittedName>
        <fullName evidence="2">Uncharacterized protein</fullName>
    </submittedName>
</protein>
<comment type="caution">
    <text evidence="2">The sequence shown here is derived from an EMBL/GenBank/DDBJ whole genome shotgun (WGS) entry which is preliminary data.</text>
</comment>
<organism evidence="2 3">
    <name type="scientific">Friedmanniomyces endolithicus</name>
    <dbReference type="NCBI Taxonomy" id="329885"/>
    <lineage>
        <taxon>Eukaryota</taxon>
        <taxon>Fungi</taxon>
        <taxon>Dikarya</taxon>
        <taxon>Ascomycota</taxon>
        <taxon>Pezizomycotina</taxon>
        <taxon>Dothideomycetes</taxon>
        <taxon>Dothideomycetidae</taxon>
        <taxon>Mycosphaerellales</taxon>
        <taxon>Teratosphaeriaceae</taxon>
        <taxon>Friedmanniomyces</taxon>
    </lineage>
</organism>
<dbReference type="AlphaFoldDB" id="A0AAN6QWC4"/>
<feature type="compositionally biased region" description="Polar residues" evidence="1">
    <location>
        <begin position="87"/>
        <end position="128"/>
    </location>
</feature>
<proteinExistence type="predicted"/>
<evidence type="ECO:0000313" key="2">
    <source>
        <dbReference type="EMBL" id="KAK0996682.1"/>
    </source>
</evidence>
<feature type="compositionally biased region" description="Gly residues" evidence="1">
    <location>
        <begin position="345"/>
        <end position="358"/>
    </location>
</feature>
<gene>
    <name evidence="2" type="ORF">LTR91_006894</name>
</gene>
<evidence type="ECO:0000313" key="3">
    <source>
        <dbReference type="Proteomes" id="UP001175353"/>
    </source>
</evidence>
<accession>A0AAN6QWC4</accession>
<feature type="compositionally biased region" description="Polar residues" evidence="1">
    <location>
        <begin position="159"/>
        <end position="168"/>
    </location>
</feature>